<comment type="caution">
    <text evidence="6">The sequence shown here is derived from an EMBL/GenBank/DDBJ whole genome shotgun (WGS) entry which is preliminary data.</text>
</comment>
<keyword evidence="4" id="KW-0472">Membrane</keyword>
<evidence type="ECO:0000256" key="2">
    <source>
        <dbReference type="ARBA" id="ARBA00009348"/>
    </source>
</evidence>
<dbReference type="GO" id="GO:0004308">
    <property type="term" value="F:exo-alpha-sialidase activity"/>
    <property type="evidence" value="ECO:0007669"/>
    <property type="project" value="UniProtKB-EC"/>
</dbReference>
<dbReference type="InterPro" id="IPR011040">
    <property type="entry name" value="Sialidase"/>
</dbReference>
<keyword evidence="7" id="KW-1185">Reference proteome</keyword>
<name>A0ABV4J180_9ACTN</name>
<reference evidence="6 7" key="1">
    <citation type="journal article" date="2021" name="Res Sq">
        <title>Streptomyces Pimoensis sp. nov., Isolated From the Taklimakan Desert in Xinjiang, China.</title>
        <authorList>
            <person name="Zhang P."/>
            <person name="Luo X."/>
            <person name="Luo X."/>
            <person name="Liu Z."/>
            <person name="Xia Z."/>
            <person name="Wan C."/>
            <person name="zhang L."/>
        </authorList>
    </citation>
    <scope>NUCLEOTIDE SEQUENCE [LARGE SCALE GENOMIC DNA]</scope>
    <source>
        <strain evidence="6 7">TRM75549</strain>
    </source>
</reference>
<evidence type="ECO:0000259" key="5">
    <source>
        <dbReference type="Pfam" id="PF13088"/>
    </source>
</evidence>
<dbReference type="Pfam" id="PF13088">
    <property type="entry name" value="BNR_2"/>
    <property type="match status" value="1"/>
</dbReference>
<feature type="transmembrane region" description="Helical" evidence="4">
    <location>
        <begin position="16"/>
        <end position="36"/>
    </location>
</feature>
<dbReference type="InterPro" id="IPR026856">
    <property type="entry name" value="Sialidase_fam"/>
</dbReference>
<keyword evidence="4" id="KW-1133">Transmembrane helix</keyword>
<comment type="similarity">
    <text evidence="2">Belongs to the glycosyl hydrolase 33 family.</text>
</comment>
<proteinExistence type="inferred from homology"/>
<sequence length="751" mass="79935">MSDVTAADDGEKRRTAGMGTVLTTVLAVLTVLWGGVVSGTGSRATPVETVPAGDVPGGHRTVFASGESGYSCFRAPAVVRADSGRLLAFAEARNDDCGDSGRIDIVLKHSTDGGTNWSPLTVVTASRQNASGLAFPHNATPIVNTGNGEIVLLYTENYRRALVRTSTDDGLSWGAARDITSAVWKPEWGALGEGQLGVGPSHGIVLTRGAEAGRMVAGMGFRLAPGRHLQDPKGGALIYSDDGGRTWQSGASSHGAEPELGVQELSVFERADGSLMAVARNEEGTDTVRAAYAVSRDQGLSFEADFAPLEPLPLPRTGVQASTLAIRAEDRDGYDRVLLAAPADTAERRGLTIRSSFDDGLTWQTPAQGALVTEGISAYSDMVDLTGGRYGILYEGGTTAQHQFIKWAGFTEADLDQPDNAGALTANQYTGALPTSSPDQLHLFAPTPAGGLGHWFEESDGTVKRGTWGSGVVGETVAFPYGTQQHVLVRGTDGGLQHRFWDTATRSVIQETWLPAGTVAGAPAALVTPGQQHAFVRATDGRLLHSFWDEGSGELRQQTWAAPGSLAGDPVAVVYGTQQHVWAAGTDGELHHWWWTKGPGVRHESWGGTARGTPTAFVHDGQQHVFAGDADGRLSHWSWEAGTQVVEREAWSTPEPLGGRPVAFVHGAQRHVFARTANDTLAHWWWDPSYSVRYAVMSGTVHSDPVAHVVGDVQHVYGAAADGTLEHWWWERTGGNRRESWGGQAATTPPW</sequence>
<dbReference type="InterPro" id="IPR036278">
    <property type="entry name" value="Sialidase_sf"/>
</dbReference>
<dbReference type="EC" id="3.2.1.18" evidence="3"/>
<evidence type="ECO:0000313" key="7">
    <source>
        <dbReference type="Proteomes" id="UP001567537"/>
    </source>
</evidence>
<dbReference type="Proteomes" id="UP001567537">
    <property type="component" value="Unassembled WGS sequence"/>
</dbReference>
<dbReference type="InterPro" id="IPR007132">
    <property type="entry name" value="DUF346"/>
</dbReference>
<dbReference type="PANTHER" id="PTHR10628">
    <property type="entry name" value="SIALIDASE"/>
    <property type="match status" value="1"/>
</dbReference>
<evidence type="ECO:0000256" key="3">
    <source>
        <dbReference type="ARBA" id="ARBA00012733"/>
    </source>
</evidence>
<dbReference type="Pfam" id="PF03984">
    <property type="entry name" value="DUF346"/>
    <property type="match status" value="7"/>
</dbReference>
<protein>
    <recommendedName>
        <fullName evidence="3">exo-alpha-sialidase</fullName>
        <ecNumber evidence="3">3.2.1.18</ecNumber>
    </recommendedName>
</protein>
<dbReference type="RefSeq" id="WP_371239453.1">
    <property type="nucleotide sequence ID" value="NZ_JAHWZY010000018.1"/>
</dbReference>
<organism evidence="6 7">
    <name type="scientific">Streptomyces pimonensis</name>
    <dbReference type="NCBI Taxonomy" id="2860288"/>
    <lineage>
        <taxon>Bacteria</taxon>
        <taxon>Bacillati</taxon>
        <taxon>Actinomycetota</taxon>
        <taxon>Actinomycetes</taxon>
        <taxon>Kitasatosporales</taxon>
        <taxon>Streptomycetaceae</taxon>
        <taxon>Streptomyces</taxon>
    </lineage>
</organism>
<gene>
    <name evidence="6" type="ORF">KYY02_18865</name>
</gene>
<dbReference type="Gene3D" id="2.120.10.70">
    <property type="entry name" value="Fucose-specific lectin"/>
    <property type="match status" value="1"/>
</dbReference>
<comment type="catalytic activity">
    <reaction evidence="1">
        <text>Hydrolysis of alpha-(2-&gt;3)-, alpha-(2-&gt;6)-, alpha-(2-&gt;8)- glycosidic linkages of terminal sialic acid residues in oligosaccharides, glycoproteins, glycolipids, colominic acid and synthetic substrates.</text>
        <dbReference type="EC" id="3.2.1.18"/>
    </reaction>
</comment>
<dbReference type="EMBL" id="JAHWZY010000018">
    <property type="protein sequence ID" value="MEZ3180675.1"/>
    <property type="molecule type" value="Genomic_DNA"/>
</dbReference>
<dbReference type="SUPFAM" id="SSF89372">
    <property type="entry name" value="Fucose-specific lectin"/>
    <property type="match status" value="1"/>
</dbReference>
<dbReference type="PANTHER" id="PTHR10628:SF30">
    <property type="entry name" value="EXO-ALPHA-SIALIDASE"/>
    <property type="match status" value="1"/>
</dbReference>
<evidence type="ECO:0000313" key="6">
    <source>
        <dbReference type="EMBL" id="MEZ3180675.1"/>
    </source>
</evidence>
<dbReference type="Gene3D" id="2.120.10.10">
    <property type="match status" value="1"/>
</dbReference>
<keyword evidence="4" id="KW-0812">Transmembrane</keyword>
<evidence type="ECO:0000256" key="4">
    <source>
        <dbReference type="SAM" id="Phobius"/>
    </source>
</evidence>
<dbReference type="CDD" id="cd15482">
    <property type="entry name" value="Sialidase_non-viral"/>
    <property type="match status" value="1"/>
</dbReference>
<keyword evidence="6" id="KW-0326">Glycosidase</keyword>
<feature type="domain" description="Sialidase" evidence="5">
    <location>
        <begin position="84"/>
        <end position="389"/>
    </location>
</feature>
<accession>A0ABV4J180</accession>
<evidence type="ECO:0000256" key="1">
    <source>
        <dbReference type="ARBA" id="ARBA00000427"/>
    </source>
</evidence>
<dbReference type="SUPFAM" id="SSF50939">
    <property type="entry name" value="Sialidases"/>
    <property type="match status" value="1"/>
</dbReference>
<keyword evidence="6" id="KW-0378">Hydrolase</keyword>